<protein>
    <submittedName>
        <fullName evidence="1">Phage tail assembly protein</fullName>
    </submittedName>
</protein>
<evidence type="ECO:0000313" key="2">
    <source>
        <dbReference type="Proteomes" id="UP000589292"/>
    </source>
</evidence>
<organism evidence="1 2">
    <name type="scientific">Sphingomonas ursincola</name>
    <dbReference type="NCBI Taxonomy" id="56361"/>
    <lineage>
        <taxon>Bacteria</taxon>
        <taxon>Pseudomonadati</taxon>
        <taxon>Pseudomonadota</taxon>
        <taxon>Alphaproteobacteria</taxon>
        <taxon>Sphingomonadales</taxon>
        <taxon>Sphingomonadaceae</taxon>
        <taxon>Sphingomonas</taxon>
    </lineage>
</organism>
<sequence>MTNETTSPATSAGTSRFSDPIDLLEPIVRGETKITSLVLRKPKSGELRGLTLQDLLTTDVSTIITLVPRISDPILTDAEARDLDPADLAEIGGAIRGFFLTRAERALIERMTSGEPVSTN</sequence>
<evidence type="ECO:0000313" key="1">
    <source>
        <dbReference type="EMBL" id="MBA1373194.1"/>
    </source>
</evidence>
<keyword evidence="2" id="KW-1185">Reference proteome</keyword>
<dbReference type="InterPro" id="IPR019289">
    <property type="entry name" value="Phage_tail_E/E"/>
</dbReference>
<dbReference type="AlphaFoldDB" id="A0A7V8U7P3"/>
<dbReference type="Proteomes" id="UP000589292">
    <property type="component" value="Unassembled WGS sequence"/>
</dbReference>
<proteinExistence type="predicted"/>
<dbReference type="Pfam" id="PF10109">
    <property type="entry name" value="Phage_TAC_7"/>
    <property type="match status" value="1"/>
</dbReference>
<dbReference type="EMBL" id="VDES01000001">
    <property type="protein sequence ID" value="MBA1373194.1"/>
    <property type="molecule type" value="Genomic_DNA"/>
</dbReference>
<reference evidence="1 2" key="1">
    <citation type="journal article" date="1994" name="Int. J. Syst. Bacteriol.">
        <title>Phylogenetic positions of novel aerobic, bacteriochlorophyll a-containing bacteria and description of Roseococcus thiosulfatophilus gen. nov., sp. nov., Erythromicrobium ramosum gen. nov., sp. nov., and Erythrobacter litoralis sp. nov.</title>
        <authorList>
            <person name="Yurkov V."/>
            <person name="Stackebrandt E."/>
            <person name="Holmes A."/>
            <person name="Fuerst J.A."/>
            <person name="Hugenholtz P."/>
            <person name="Golecki J."/>
            <person name="Gad'on N."/>
            <person name="Gorlenko V.M."/>
            <person name="Kompantseva E.I."/>
            <person name="Drews G."/>
        </authorList>
    </citation>
    <scope>NUCLEOTIDE SEQUENCE [LARGE SCALE GENOMIC DNA]</scope>
    <source>
        <strain evidence="1 2">KR-99</strain>
    </source>
</reference>
<accession>A0A7V8U7P3</accession>
<gene>
    <name evidence="1" type="ORF">FG486_02495</name>
</gene>
<name>A0A7V8U7P3_9SPHN</name>
<comment type="caution">
    <text evidence="1">The sequence shown here is derived from an EMBL/GenBank/DDBJ whole genome shotgun (WGS) entry which is preliminary data.</text>
</comment>
<dbReference type="RefSeq" id="WP_181266311.1">
    <property type="nucleotide sequence ID" value="NZ_BAAAGB010000002.1"/>
</dbReference>